<keyword evidence="1" id="KW-0472">Membrane</keyword>
<dbReference type="Proteomes" id="UP000809529">
    <property type="component" value="Unassembled WGS sequence"/>
</dbReference>
<keyword evidence="1" id="KW-1133">Transmembrane helix</keyword>
<keyword evidence="3" id="KW-1185">Reference proteome</keyword>
<evidence type="ECO:0000256" key="1">
    <source>
        <dbReference type="SAM" id="Phobius"/>
    </source>
</evidence>
<feature type="transmembrane region" description="Helical" evidence="1">
    <location>
        <begin position="12"/>
        <end position="34"/>
    </location>
</feature>
<sequence>MITQKYKAKNPLTVIAIFSMLTQASASISLPYINNENQEIYVWFLMIFPLILIFLFFITLNFNNKSLYSPSDFTNETNFITTNTERARPQNEGSNHFPHPYVPAHKKALNWANVKLTLCRPQSLIFLPQGHRDYDSTHSKRRKIKTVLDISSSTREASAPQSITLKKAGTDGLHIANLTHPNLHILDKTRLEEVLHRLNKALHPTKNILKKNTTLILLINHQINALMQDTSLAVHAHKKNQLMENTTVITYNTQDDSLRLPF</sequence>
<dbReference type="EMBL" id="JAAEBW010000002">
    <property type="protein sequence ID" value="MBM1194651.1"/>
    <property type="molecule type" value="Genomic_DNA"/>
</dbReference>
<accession>A0ABS1ZDV2</accession>
<dbReference type="RefSeq" id="WP_203302350.1">
    <property type="nucleotide sequence ID" value="NZ_JAAEBW010000002.1"/>
</dbReference>
<feature type="transmembrane region" description="Helical" evidence="1">
    <location>
        <begin position="40"/>
        <end position="60"/>
    </location>
</feature>
<gene>
    <name evidence="2" type="ORF">GYN02_05580</name>
</gene>
<keyword evidence="1" id="KW-0812">Transmembrane</keyword>
<name>A0ABS1ZDV2_9PSED</name>
<evidence type="ECO:0000313" key="2">
    <source>
        <dbReference type="EMBL" id="MBM1194651.1"/>
    </source>
</evidence>
<protein>
    <submittedName>
        <fullName evidence="2">Uncharacterized protein</fullName>
    </submittedName>
</protein>
<proteinExistence type="predicted"/>
<evidence type="ECO:0000313" key="3">
    <source>
        <dbReference type="Proteomes" id="UP000809529"/>
    </source>
</evidence>
<organism evidence="2 3">
    <name type="scientific">Pseudomonas weihenstephanensis</name>
    <dbReference type="NCBI Taxonomy" id="1608994"/>
    <lineage>
        <taxon>Bacteria</taxon>
        <taxon>Pseudomonadati</taxon>
        <taxon>Pseudomonadota</taxon>
        <taxon>Gammaproteobacteria</taxon>
        <taxon>Pseudomonadales</taxon>
        <taxon>Pseudomonadaceae</taxon>
        <taxon>Pseudomonas</taxon>
    </lineage>
</organism>
<comment type="caution">
    <text evidence="2">The sequence shown here is derived from an EMBL/GenBank/DDBJ whole genome shotgun (WGS) entry which is preliminary data.</text>
</comment>
<reference evidence="2 3" key="1">
    <citation type="submission" date="2020-01" db="EMBL/GenBank/DDBJ databases">
        <title>Comparative genomics of meat spoilage bacteria.</title>
        <authorList>
            <person name="Hilgarth M."/>
            <person name="Vogel R.F."/>
        </authorList>
    </citation>
    <scope>NUCLEOTIDE SEQUENCE [LARGE SCALE GENOMIC DNA]</scope>
    <source>
        <strain evidence="2 3">TMW2.2077</strain>
    </source>
</reference>